<dbReference type="RefSeq" id="WP_107845503.1">
    <property type="nucleotide sequence ID" value="NZ_QBKS01000001.1"/>
</dbReference>
<dbReference type="OrthoDB" id="9794834at2"/>
<dbReference type="InterPro" id="IPR052345">
    <property type="entry name" value="Rad_response_metalloprotease"/>
</dbReference>
<accession>A0A2T6BMY3</accession>
<dbReference type="Proteomes" id="UP000243978">
    <property type="component" value="Unassembled WGS sequence"/>
</dbReference>
<proteinExistence type="predicted"/>
<keyword evidence="3" id="KW-1185">Reference proteome</keyword>
<gene>
    <name evidence="2" type="ORF">C8N43_2069</name>
</gene>
<name>A0A2T6BMY3_9RHOB</name>
<comment type="caution">
    <text evidence="2">The sequence shown here is derived from an EMBL/GenBank/DDBJ whole genome shotgun (WGS) entry which is preliminary data.</text>
</comment>
<dbReference type="Pfam" id="PF06114">
    <property type="entry name" value="Peptidase_M78"/>
    <property type="match status" value="1"/>
</dbReference>
<evidence type="ECO:0000313" key="2">
    <source>
        <dbReference type="EMBL" id="PTX57402.1"/>
    </source>
</evidence>
<dbReference type="PANTHER" id="PTHR43236:SF1">
    <property type="entry name" value="BLL7220 PROTEIN"/>
    <property type="match status" value="1"/>
</dbReference>
<protein>
    <submittedName>
        <fullName evidence="2">Uncharacterized protein DUF955</fullName>
    </submittedName>
</protein>
<feature type="domain" description="IrrE N-terminal-like" evidence="1">
    <location>
        <begin position="50"/>
        <end position="175"/>
    </location>
</feature>
<dbReference type="EMBL" id="QBKS01000001">
    <property type="protein sequence ID" value="PTX57402.1"/>
    <property type="molecule type" value="Genomic_DNA"/>
</dbReference>
<organism evidence="2 3">
    <name type="scientific">Litoreibacter ponti</name>
    <dbReference type="NCBI Taxonomy" id="1510457"/>
    <lineage>
        <taxon>Bacteria</taxon>
        <taxon>Pseudomonadati</taxon>
        <taxon>Pseudomonadota</taxon>
        <taxon>Alphaproteobacteria</taxon>
        <taxon>Rhodobacterales</taxon>
        <taxon>Roseobacteraceae</taxon>
        <taxon>Litoreibacter</taxon>
    </lineage>
</organism>
<evidence type="ECO:0000313" key="3">
    <source>
        <dbReference type="Proteomes" id="UP000243978"/>
    </source>
</evidence>
<dbReference type="AlphaFoldDB" id="A0A2T6BMY3"/>
<evidence type="ECO:0000259" key="1">
    <source>
        <dbReference type="Pfam" id="PF06114"/>
    </source>
</evidence>
<reference evidence="2 3" key="1">
    <citation type="submission" date="2018-04" db="EMBL/GenBank/DDBJ databases">
        <title>Genomic Encyclopedia of Archaeal and Bacterial Type Strains, Phase II (KMG-II): from individual species to whole genera.</title>
        <authorList>
            <person name="Goeker M."/>
        </authorList>
    </citation>
    <scope>NUCLEOTIDE SEQUENCE [LARGE SCALE GENOMIC DNA]</scope>
    <source>
        <strain evidence="2 3">DSM 100977</strain>
    </source>
</reference>
<dbReference type="PANTHER" id="PTHR43236">
    <property type="entry name" value="ANTITOXIN HIGA1"/>
    <property type="match status" value="1"/>
</dbReference>
<dbReference type="InterPro" id="IPR010359">
    <property type="entry name" value="IrrE_HExxH"/>
</dbReference>
<dbReference type="Gene3D" id="1.10.10.2910">
    <property type="match status" value="1"/>
</dbReference>
<sequence>MVDLSGLKRVDVADIHAPGQLARDLHVRMGTSEGPVPITEIAKALDISHIRIEEFDGFEGMLLTDRHRSDGVILANNRNGMPRARFTVAHELGHFLLERHTFSNKKGFRCIKKDLRTKSAADDHQRQESEANKFAIELLAPKDRFHGFLKTDPDLEHIREAAGELDISKEATARRYLDLSDAMMAMVFHRHGKLRYFDKTKGFPFLPLVRNAAIPATVAEARGPDPVTTLVEADPKDWFDGPPGAALWVQTLFQKKGYGTTMLLLDDDGFGYEDDGNEPEDTFKRYAGFN</sequence>